<feature type="compositionally biased region" description="Polar residues" evidence="1">
    <location>
        <begin position="132"/>
        <end position="144"/>
    </location>
</feature>
<dbReference type="EMBL" id="CAXLJM020000092">
    <property type="protein sequence ID" value="CAL8132203.1"/>
    <property type="molecule type" value="Genomic_DNA"/>
</dbReference>
<name>A0ABP1RPJ1_9HEXA</name>
<feature type="region of interest" description="Disordered" evidence="1">
    <location>
        <begin position="132"/>
        <end position="154"/>
    </location>
</feature>
<comment type="caution">
    <text evidence="2">The sequence shown here is derived from an EMBL/GenBank/DDBJ whole genome shotgun (WGS) entry which is preliminary data.</text>
</comment>
<dbReference type="Proteomes" id="UP001642540">
    <property type="component" value="Unassembled WGS sequence"/>
</dbReference>
<sequence>MESKTLKKFKVVYVTEFIKKYKCKIYKKTSKQKANIIQHYDEAHLREKPFLCDVCAKTVARKIPSYKTHDADVIGHNDAAPVILTVHKKQCYVISAMIINPIDATAESSWQKSAEGRQNLIVDYSTGKKAQFTTENPTDVPNQQDSDEAKNFSNTFTPVSVVSSTTPRTTTNSTTWKATYTPNVSRVTPTPISQSDSRMQIGSSSLPILLLVFIPTLSVPSNTKTTTAKPIQVFNNTSQHPVTQLPTISTITNNTGITIFQKSTPRANTPKAHIPYPLRNNSIPLPTLPGNITLIQRVTPTLTTTSTTPTSTTTIRTTTTSPKPIILSTSRNPVTEPTLNSFQFPSVHILSSPSTVTTTSKLPAHYTPIPIKTTAVPTTKYTQKPTTQAAKIVTPVPMLNFYKFKYSAKFRRVYNYTRDSTVPIIRPRTDYSFVVINETKNENYNPFGAYCHPSHPVSE</sequence>
<evidence type="ECO:0000313" key="2">
    <source>
        <dbReference type="EMBL" id="CAL8132203.1"/>
    </source>
</evidence>
<gene>
    <name evidence="2" type="ORF">ODALV1_LOCUS24521</name>
</gene>
<evidence type="ECO:0000313" key="3">
    <source>
        <dbReference type="Proteomes" id="UP001642540"/>
    </source>
</evidence>
<keyword evidence="3" id="KW-1185">Reference proteome</keyword>
<protein>
    <recommendedName>
        <fullName evidence="4">Mucin-2-like</fullName>
    </recommendedName>
</protein>
<dbReference type="Gene3D" id="3.30.160.60">
    <property type="entry name" value="Classic Zinc Finger"/>
    <property type="match status" value="1"/>
</dbReference>
<organism evidence="2 3">
    <name type="scientific">Orchesella dallaii</name>
    <dbReference type="NCBI Taxonomy" id="48710"/>
    <lineage>
        <taxon>Eukaryota</taxon>
        <taxon>Metazoa</taxon>
        <taxon>Ecdysozoa</taxon>
        <taxon>Arthropoda</taxon>
        <taxon>Hexapoda</taxon>
        <taxon>Collembola</taxon>
        <taxon>Entomobryomorpha</taxon>
        <taxon>Entomobryoidea</taxon>
        <taxon>Orchesellidae</taxon>
        <taxon>Orchesellinae</taxon>
        <taxon>Orchesella</taxon>
    </lineage>
</organism>
<accession>A0ABP1RPJ1</accession>
<evidence type="ECO:0008006" key="4">
    <source>
        <dbReference type="Google" id="ProtNLM"/>
    </source>
</evidence>
<dbReference type="SUPFAM" id="SSF57667">
    <property type="entry name" value="beta-beta-alpha zinc fingers"/>
    <property type="match status" value="1"/>
</dbReference>
<reference evidence="2 3" key="1">
    <citation type="submission" date="2024-08" db="EMBL/GenBank/DDBJ databases">
        <authorList>
            <person name="Cucini C."/>
            <person name="Frati F."/>
        </authorList>
    </citation>
    <scope>NUCLEOTIDE SEQUENCE [LARGE SCALE GENOMIC DNA]</scope>
</reference>
<dbReference type="InterPro" id="IPR036236">
    <property type="entry name" value="Znf_C2H2_sf"/>
</dbReference>
<proteinExistence type="predicted"/>
<evidence type="ECO:0000256" key="1">
    <source>
        <dbReference type="SAM" id="MobiDB-lite"/>
    </source>
</evidence>